<dbReference type="InterPro" id="IPR017452">
    <property type="entry name" value="GPCR_Rhodpsn_7TM"/>
</dbReference>
<dbReference type="PANTHER" id="PTHR24249">
    <property type="entry name" value="HISTAMINE RECEPTOR-RELATED G-PROTEIN COUPLED RECEPTOR"/>
    <property type="match status" value="1"/>
</dbReference>
<evidence type="ECO:0000256" key="9">
    <source>
        <dbReference type="SAM" id="Phobius"/>
    </source>
</evidence>
<dbReference type="EMBL" id="GG666679">
    <property type="protein sequence ID" value="EEN44074.1"/>
    <property type="molecule type" value="Genomic_DNA"/>
</dbReference>
<dbReference type="Gene3D" id="1.20.1070.10">
    <property type="entry name" value="Rhodopsin 7-helix transmembrane proteins"/>
    <property type="match status" value="1"/>
</dbReference>
<proteinExistence type="predicted"/>
<dbReference type="PRINTS" id="PR00237">
    <property type="entry name" value="GPCRRHODOPSN"/>
</dbReference>
<dbReference type="InParanoid" id="C3ZTS6"/>
<evidence type="ECO:0000256" key="4">
    <source>
        <dbReference type="ARBA" id="ARBA00022989"/>
    </source>
</evidence>
<dbReference type="AlphaFoldDB" id="C3ZTS6"/>
<evidence type="ECO:0000256" key="1">
    <source>
        <dbReference type="ARBA" id="ARBA00004651"/>
    </source>
</evidence>
<keyword evidence="6 9" id="KW-0472">Membrane</keyword>
<gene>
    <name evidence="11" type="ORF">BRAFLDRAFT_83062</name>
</gene>
<reference evidence="11" key="1">
    <citation type="journal article" date="2008" name="Nature">
        <title>The amphioxus genome and the evolution of the chordate karyotype.</title>
        <authorList>
            <consortium name="US DOE Joint Genome Institute (JGI-PGF)"/>
            <person name="Putnam N.H."/>
            <person name="Butts T."/>
            <person name="Ferrier D.E.K."/>
            <person name="Furlong R.F."/>
            <person name="Hellsten U."/>
            <person name="Kawashima T."/>
            <person name="Robinson-Rechavi M."/>
            <person name="Shoguchi E."/>
            <person name="Terry A."/>
            <person name="Yu J.-K."/>
            <person name="Benito-Gutierrez E.L."/>
            <person name="Dubchak I."/>
            <person name="Garcia-Fernandez J."/>
            <person name="Gibson-Brown J.J."/>
            <person name="Grigoriev I.V."/>
            <person name="Horton A.C."/>
            <person name="de Jong P.J."/>
            <person name="Jurka J."/>
            <person name="Kapitonov V.V."/>
            <person name="Kohara Y."/>
            <person name="Kuroki Y."/>
            <person name="Lindquist E."/>
            <person name="Lucas S."/>
            <person name="Osoegawa K."/>
            <person name="Pennacchio L.A."/>
            <person name="Salamov A.A."/>
            <person name="Satou Y."/>
            <person name="Sauka-Spengler T."/>
            <person name="Schmutz J."/>
            <person name="Shin-I T."/>
            <person name="Toyoda A."/>
            <person name="Bronner-Fraser M."/>
            <person name="Fujiyama A."/>
            <person name="Holland L.Z."/>
            <person name="Holland P.W.H."/>
            <person name="Satoh N."/>
            <person name="Rokhsar D.S."/>
        </authorList>
    </citation>
    <scope>NUCLEOTIDE SEQUENCE [LARGE SCALE GENOMIC DNA]</scope>
    <source>
        <strain evidence="11">S238N-H82</strain>
        <tissue evidence="11">Testes</tissue>
    </source>
</reference>
<organism>
    <name type="scientific">Branchiostoma floridae</name>
    <name type="common">Florida lancelet</name>
    <name type="synonym">Amphioxus</name>
    <dbReference type="NCBI Taxonomy" id="7739"/>
    <lineage>
        <taxon>Eukaryota</taxon>
        <taxon>Metazoa</taxon>
        <taxon>Chordata</taxon>
        <taxon>Cephalochordata</taxon>
        <taxon>Leptocardii</taxon>
        <taxon>Amphioxiformes</taxon>
        <taxon>Branchiostomatidae</taxon>
        <taxon>Branchiostoma</taxon>
    </lineage>
</organism>
<dbReference type="FunFam" id="1.20.1070.10:FF:000556">
    <property type="entry name" value="Uncharacterized protein"/>
    <property type="match status" value="1"/>
</dbReference>
<sequence length="401" mass="44488">MMNTTSIPSITGTIVNGTIDVANILTKTLDIVAAVCDFVTTNITLGNVTTSVTSYNPAHCGVYGYYPSLQPLLSLILVVMTVWALFGNGCLLYLICTEKQMRVRFNCFGRFFIRQEPGNIFLCALSLTDIAQILVYAPTTVYSLVHGEIPGDGWCRVQAFLTSFLACFSVYLQASLWICRFIHIAFPLDYTSLMSKRRLMITMTICFLIALTSPLVGIARVGTLESWTVDVSSVDIAQPLSLMVSCGFGGPEGVVLVLLLMVGVVISFVTAGLIFKVAWDNEKRHTKLTGIAKDQFIQKLQAAKTLSIITGVQVVTWCPAIIVSLLGKSGVIANERQLFFVDISFVIMMTSTFTDSIVYAKRKNIYRRTVGKLHSKIRKYFECKKELESIPMRTLRRKPDL</sequence>
<protein>
    <recommendedName>
        <fullName evidence="10">G-protein coupled receptors family 1 profile domain-containing protein</fullName>
    </recommendedName>
</protein>
<feature type="transmembrane region" description="Helical" evidence="9">
    <location>
        <begin position="306"/>
        <end position="326"/>
    </location>
</feature>
<keyword evidence="3 9" id="KW-0812">Transmembrane</keyword>
<evidence type="ECO:0000256" key="8">
    <source>
        <dbReference type="ARBA" id="ARBA00023224"/>
    </source>
</evidence>
<keyword evidence="8" id="KW-0807">Transducer</keyword>
<dbReference type="CDD" id="cd00637">
    <property type="entry name" value="7tm_classA_rhodopsin-like"/>
    <property type="match status" value="1"/>
</dbReference>
<evidence type="ECO:0000256" key="7">
    <source>
        <dbReference type="ARBA" id="ARBA00023170"/>
    </source>
</evidence>
<feature type="transmembrane region" description="Helical" evidence="9">
    <location>
        <begin position="253"/>
        <end position="275"/>
    </location>
</feature>
<keyword evidence="5" id="KW-0297">G-protein coupled receptor</keyword>
<evidence type="ECO:0000256" key="6">
    <source>
        <dbReference type="ARBA" id="ARBA00023136"/>
    </source>
</evidence>
<dbReference type="Pfam" id="PF00001">
    <property type="entry name" value="7tm_1"/>
    <property type="match status" value="1"/>
</dbReference>
<evidence type="ECO:0000256" key="2">
    <source>
        <dbReference type="ARBA" id="ARBA00022475"/>
    </source>
</evidence>
<evidence type="ECO:0000256" key="5">
    <source>
        <dbReference type="ARBA" id="ARBA00023040"/>
    </source>
</evidence>
<feature type="transmembrane region" description="Helical" evidence="9">
    <location>
        <begin position="338"/>
        <end position="360"/>
    </location>
</feature>
<feature type="transmembrane region" description="Helical" evidence="9">
    <location>
        <begin position="157"/>
        <end position="178"/>
    </location>
</feature>
<keyword evidence="2" id="KW-1003">Cell membrane</keyword>
<dbReference type="InterPro" id="IPR000276">
    <property type="entry name" value="GPCR_Rhodpsn"/>
</dbReference>
<keyword evidence="4 9" id="KW-1133">Transmembrane helix</keyword>
<dbReference type="SUPFAM" id="SSF81321">
    <property type="entry name" value="Family A G protein-coupled receptor-like"/>
    <property type="match status" value="1"/>
</dbReference>
<accession>C3ZTS6</accession>
<name>C3ZTS6_BRAFL</name>
<feature type="domain" description="G-protein coupled receptors family 1 profile" evidence="10">
    <location>
        <begin position="87"/>
        <end position="359"/>
    </location>
</feature>
<feature type="transmembrane region" description="Helical" evidence="9">
    <location>
        <begin position="72"/>
        <end position="96"/>
    </location>
</feature>
<evidence type="ECO:0000256" key="3">
    <source>
        <dbReference type="ARBA" id="ARBA00022692"/>
    </source>
</evidence>
<keyword evidence="7" id="KW-0675">Receptor</keyword>
<dbReference type="PROSITE" id="PS50262">
    <property type="entry name" value="G_PROTEIN_RECEP_F1_2"/>
    <property type="match status" value="1"/>
</dbReference>
<feature type="transmembrane region" description="Helical" evidence="9">
    <location>
        <begin position="117"/>
        <end position="137"/>
    </location>
</feature>
<dbReference type="GO" id="GO:0005886">
    <property type="term" value="C:plasma membrane"/>
    <property type="evidence" value="ECO:0007669"/>
    <property type="project" value="UniProtKB-SubCell"/>
</dbReference>
<evidence type="ECO:0000313" key="11">
    <source>
        <dbReference type="EMBL" id="EEN44074.1"/>
    </source>
</evidence>
<feature type="transmembrane region" description="Helical" evidence="9">
    <location>
        <begin position="199"/>
        <end position="219"/>
    </location>
</feature>
<comment type="subcellular location">
    <subcellularLocation>
        <location evidence="1">Cell membrane</location>
        <topology evidence="1">Multi-pass membrane protein</topology>
    </subcellularLocation>
</comment>
<dbReference type="InterPro" id="IPR050569">
    <property type="entry name" value="TAAR"/>
</dbReference>
<dbReference type="PANTHER" id="PTHR24249:SF411">
    <property type="entry name" value="G-PROTEIN COUPLED RECEPTORS FAMILY 1 PROFILE DOMAIN-CONTAINING PROTEIN"/>
    <property type="match status" value="1"/>
</dbReference>
<evidence type="ECO:0000259" key="10">
    <source>
        <dbReference type="PROSITE" id="PS50262"/>
    </source>
</evidence>
<dbReference type="GO" id="GO:0004930">
    <property type="term" value="F:G protein-coupled receptor activity"/>
    <property type="evidence" value="ECO:0007669"/>
    <property type="project" value="UniProtKB-KW"/>
</dbReference>